<feature type="non-terminal residue" evidence="1">
    <location>
        <position position="1"/>
    </location>
</feature>
<protein>
    <submittedName>
        <fullName evidence="1">Pancreatic triacylglycerol lipase-like protein</fullName>
    </submittedName>
</protein>
<sequence>SSRCDHKFLKNVLVVNFSENGLCEPLAYKCENFASFSVGKCASCENNGCQLLGYSVQTGSNQTLAKPEVINDGYYVKTSKDDPYCVHHYQINAECETNISCDGLNLKLKSENEDEYVVTLNLLKSSIFTALLTIDSKSVKTPQKFTFASGDCVNECIRLFRKIEVNYISSTNE</sequence>
<accession>A0A443RSR9</accession>
<evidence type="ECO:0000313" key="2">
    <source>
        <dbReference type="Proteomes" id="UP000288716"/>
    </source>
</evidence>
<dbReference type="OrthoDB" id="6498498at2759"/>
<organism evidence="1 2">
    <name type="scientific">Leptotrombidium deliense</name>
    <dbReference type="NCBI Taxonomy" id="299467"/>
    <lineage>
        <taxon>Eukaryota</taxon>
        <taxon>Metazoa</taxon>
        <taxon>Ecdysozoa</taxon>
        <taxon>Arthropoda</taxon>
        <taxon>Chelicerata</taxon>
        <taxon>Arachnida</taxon>
        <taxon>Acari</taxon>
        <taxon>Acariformes</taxon>
        <taxon>Trombidiformes</taxon>
        <taxon>Prostigmata</taxon>
        <taxon>Anystina</taxon>
        <taxon>Parasitengona</taxon>
        <taxon>Trombiculoidea</taxon>
        <taxon>Trombiculidae</taxon>
        <taxon>Leptotrombidium</taxon>
    </lineage>
</organism>
<dbReference type="SUPFAM" id="SSF53474">
    <property type="entry name" value="alpha/beta-Hydrolases"/>
    <property type="match status" value="1"/>
</dbReference>
<comment type="caution">
    <text evidence="1">The sequence shown here is derived from an EMBL/GenBank/DDBJ whole genome shotgun (WGS) entry which is preliminary data.</text>
</comment>
<name>A0A443RSR9_9ACAR</name>
<gene>
    <name evidence="1" type="ORF">B4U80_14648</name>
</gene>
<proteinExistence type="predicted"/>
<evidence type="ECO:0000313" key="1">
    <source>
        <dbReference type="EMBL" id="RWS18270.1"/>
    </source>
</evidence>
<dbReference type="AlphaFoldDB" id="A0A443RSR9"/>
<feature type="non-terminal residue" evidence="1">
    <location>
        <position position="173"/>
    </location>
</feature>
<dbReference type="Gene3D" id="3.40.50.1820">
    <property type="entry name" value="alpha/beta hydrolase"/>
    <property type="match status" value="1"/>
</dbReference>
<dbReference type="VEuPathDB" id="VectorBase:LDEU013770"/>
<keyword evidence="2" id="KW-1185">Reference proteome</keyword>
<reference evidence="1 2" key="1">
    <citation type="journal article" date="2018" name="Gigascience">
        <title>Genomes of trombidid mites reveal novel predicted allergens and laterally-transferred genes associated with secondary metabolism.</title>
        <authorList>
            <person name="Dong X."/>
            <person name="Chaisiri K."/>
            <person name="Xia D."/>
            <person name="Armstrong S.D."/>
            <person name="Fang Y."/>
            <person name="Donnelly M.J."/>
            <person name="Kadowaki T."/>
            <person name="McGarry J.W."/>
            <person name="Darby A.C."/>
            <person name="Makepeace B.L."/>
        </authorList>
    </citation>
    <scope>NUCLEOTIDE SEQUENCE [LARGE SCALE GENOMIC DNA]</scope>
    <source>
        <strain evidence="1">UoL-UT</strain>
    </source>
</reference>
<dbReference type="InterPro" id="IPR029058">
    <property type="entry name" value="AB_hydrolase_fold"/>
</dbReference>
<dbReference type="EMBL" id="NCKV01042614">
    <property type="protein sequence ID" value="RWS18270.1"/>
    <property type="molecule type" value="Genomic_DNA"/>
</dbReference>
<dbReference type="Proteomes" id="UP000288716">
    <property type="component" value="Unassembled WGS sequence"/>
</dbReference>